<keyword evidence="2" id="KW-0472">Membrane</keyword>
<sequence>MRSTIFLLAAASGVSAKWIRRSGERARLWTPQETGYVAEEDQALGWTPKPTPAPGVKSEGEHVLDLLRRETTSTWTNSETCGWVSGISSYPWTCAVNSTCATNFDNVVACSSGTYAPFFSVCFDYAAYQGSQCSSIGSLTGCCNLSQYPACGTYIWTGQPPRSMFRCFSEATIISMLDEPQFVIDASLSSKTMSTTKTGTTDGAVTATDNVATAIPGQGSTTTSNPSSSASNTGAIVGGVVGGVGGLALIAGLIAFLVLRNKKKKREAQSYNTVPANDQNEPQHPGVATPAMSYMNPGETTYPPPLQYGGQPPNQNLRQSMIKPYDPNTPQQQQYDPNAHVYYGYNNNAAPGQSSLNDSNALYHGARSTRTGSSPPHSPGQSGYQYPQLTGSSVGYEGQQNTAPVTELDGDAPAGYHSNPIEMASAPQRY</sequence>
<evidence type="ECO:0000313" key="4">
    <source>
        <dbReference type="EMBL" id="ORY71438.1"/>
    </source>
</evidence>
<keyword evidence="2" id="KW-0812">Transmembrane</keyword>
<accession>A0A1Y2EIN6</accession>
<dbReference type="AlphaFoldDB" id="A0A1Y2EIN6"/>
<reference evidence="4 5" key="1">
    <citation type="submission" date="2016-07" db="EMBL/GenBank/DDBJ databases">
        <title>Pervasive Adenine N6-methylation of Active Genes in Fungi.</title>
        <authorList>
            <consortium name="DOE Joint Genome Institute"/>
            <person name="Mondo S.J."/>
            <person name="Dannebaum R.O."/>
            <person name="Kuo R.C."/>
            <person name="Labutti K."/>
            <person name="Haridas S."/>
            <person name="Kuo A."/>
            <person name="Salamov A."/>
            <person name="Ahrendt S.R."/>
            <person name="Lipzen A."/>
            <person name="Sullivan W."/>
            <person name="Andreopoulos W.B."/>
            <person name="Clum A."/>
            <person name="Lindquist E."/>
            <person name="Daum C."/>
            <person name="Ramamoorthy G.K."/>
            <person name="Gryganskyi A."/>
            <person name="Culley D."/>
            <person name="Magnuson J.K."/>
            <person name="James T.Y."/>
            <person name="O'Malley M.A."/>
            <person name="Stajich J.E."/>
            <person name="Spatafora J.W."/>
            <person name="Visel A."/>
            <person name="Grigoriev I.V."/>
        </authorList>
    </citation>
    <scope>NUCLEOTIDE SEQUENCE [LARGE SCALE GENOMIC DNA]</scope>
    <source>
        <strain evidence="4 5">CBS 129021</strain>
    </source>
</reference>
<comment type="caution">
    <text evidence="4">The sequence shown here is derived from an EMBL/GenBank/DDBJ whole genome shotgun (WGS) entry which is preliminary data.</text>
</comment>
<dbReference type="STRING" id="1141098.A0A1Y2EIN6"/>
<dbReference type="GeneID" id="63769527"/>
<keyword evidence="5" id="KW-1185">Reference proteome</keyword>
<evidence type="ECO:0000313" key="5">
    <source>
        <dbReference type="Proteomes" id="UP000193689"/>
    </source>
</evidence>
<feature type="compositionally biased region" description="Low complexity" evidence="1">
    <location>
        <begin position="307"/>
        <end position="316"/>
    </location>
</feature>
<keyword evidence="3" id="KW-0732">Signal</keyword>
<feature type="compositionally biased region" description="Polar residues" evidence="1">
    <location>
        <begin position="269"/>
        <end position="282"/>
    </location>
</feature>
<feature type="compositionally biased region" description="Polar residues" evidence="1">
    <location>
        <begin position="384"/>
        <end position="404"/>
    </location>
</feature>
<feature type="region of interest" description="Disordered" evidence="1">
    <location>
        <begin position="269"/>
        <end position="430"/>
    </location>
</feature>
<dbReference type="RefSeq" id="XP_040721030.1">
    <property type="nucleotide sequence ID" value="XM_040853315.1"/>
</dbReference>
<feature type="compositionally biased region" description="Polar residues" evidence="1">
    <location>
        <begin position="345"/>
        <end position="360"/>
    </location>
</feature>
<feature type="chain" id="PRO_5011002866" description="Mid2 domain-containing protein" evidence="3">
    <location>
        <begin position="17"/>
        <end position="430"/>
    </location>
</feature>
<proteinExistence type="predicted"/>
<dbReference type="InParanoid" id="A0A1Y2EIN6"/>
<dbReference type="OrthoDB" id="5347452at2759"/>
<feature type="transmembrane region" description="Helical" evidence="2">
    <location>
        <begin position="235"/>
        <end position="259"/>
    </location>
</feature>
<name>A0A1Y2EIN6_9PEZI</name>
<evidence type="ECO:0008006" key="6">
    <source>
        <dbReference type="Google" id="ProtNLM"/>
    </source>
</evidence>
<evidence type="ECO:0000256" key="3">
    <source>
        <dbReference type="SAM" id="SignalP"/>
    </source>
</evidence>
<feature type="signal peptide" evidence="3">
    <location>
        <begin position="1"/>
        <end position="16"/>
    </location>
</feature>
<evidence type="ECO:0000256" key="1">
    <source>
        <dbReference type="SAM" id="MobiDB-lite"/>
    </source>
</evidence>
<protein>
    <recommendedName>
        <fullName evidence="6">Mid2 domain-containing protein</fullName>
    </recommendedName>
</protein>
<dbReference type="Proteomes" id="UP000193689">
    <property type="component" value="Unassembled WGS sequence"/>
</dbReference>
<dbReference type="EMBL" id="MCFJ01000001">
    <property type="protein sequence ID" value="ORY71438.1"/>
    <property type="molecule type" value="Genomic_DNA"/>
</dbReference>
<organism evidence="4 5">
    <name type="scientific">Pseudomassariella vexata</name>
    <dbReference type="NCBI Taxonomy" id="1141098"/>
    <lineage>
        <taxon>Eukaryota</taxon>
        <taxon>Fungi</taxon>
        <taxon>Dikarya</taxon>
        <taxon>Ascomycota</taxon>
        <taxon>Pezizomycotina</taxon>
        <taxon>Sordariomycetes</taxon>
        <taxon>Xylariomycetidae</taxon>
        <taxon>Amphisphaeriales</taxon>
        <taxon>Pseudomassariaceae</taxon>
        <taxon>Pseudomassariella</taxon>
    </lineage>
</organism>
<evidence type="ECO:0000256" key="2">
    <source>
        <dbReference type="SAM" id="Phobius"/>
    </source>
</evidence>
<gene>
    <name evidence="4" type="ORF">BCR38DRAFT_10350</name>
</gene>
<feature type="compositionally biased region" description="Low complexity" evidence="1">
    <location>
        <begin position="372"/>
        <end position="383"/>
    </location>
</feature>
<keyword evidence="2" id="KW-1133">Transmembrane helix</keyword>